<dbReference type="InterPro" id="IPR051612">
    <property type="entry name" value="Teichoic_Acid_Biosynth"/>
</dbReference>
<dbReference type="PANTHER" id="PTHR37316">
    <property type="entry name" value="TEICHOIC ACID GLYCEROL-PHOSPHATE PRIMASE"/>
    <property type="match status" value="1"/>
</dbReference>
<evidence type="ECO:0000256" key="3">
    <source>
        <dbReference type="ARBA" id="ARBA00022475"/>
    </source>
</evidence>
<name>A0ABW4YMT5_9BACL</name>
<comment type="caution">
    <text evidence="7">The sequence shown here is derived from an EMBL/GenBank/DDBJ whole genome shotgun (WGS) entry which is preliminary data.</text>
</comment>
<evidence type="ECO:0000313" key="7">
    <source>
        <dbReference type="EMBL" id="MFD2116979.1"/>
    </source>
</evidence>
<organism evidence="7 8">
    <name type="scientific">Paenibacillus yanchengensis</name>
    <dbReference type="NCBI Taxonomy" id="2035833"/>
    <lineage>
        <taxon>Bacteria</taxon>
        <taxon>Bacillati</taxon>
        <taxon>Bacillota</taxon>
        <taxon>Bacilli</taxon>
        <taxon>Bacillales</taxon>
        <taxon>Paenibacillaceae</taxon>
        <taxon>Paenibacillus</taxon>
    </lineage>
</organism>
<evidence type="ECO:0000256" key="4">
    <source>
        <dbReference type="ARBA" id="ARBA00022679"/>
    </source>
</evidence>
<dbReference type="Gene3D" id="3.40.50.11820">
    <property type="match status" value="1"/>
</dbReference>
<keyword evidence="4" id="KW-0808">Transferase</keyword>
<dbReference type="InterPro" id="IPR007554">
    <property type="entry name" value="Glycerophosphate_synth"/>
</dbReference>
<dbReference type="Gene3D" id="3.40.50.12580">
    <property type="match status" value="1"/>
</dbReference>
<evidence type="ECO:0000256" key="6">
    <source>
        <dbReference type="ARBA" id="ARBA00023136"/>
    </source>
</evidence>
<proteinExistence type="inferred from homology"/>
<accession>A0ABW4YMT5</accession>
<dbReference type="Gene3D" id="3.40.50.720">
    <property type="entry name" value="NAD(P)-binding Rossmann-like Domain"/>
    <property type="match status" value="1"/>
</dbReference>
<dbReference type="InterPro" id="IPR043149">
    <property type="entry name" value="TagF_N"/>
</dbReference>
<keyword evidence="6" id="KW-0472">Membrane</keyword>
<dbReference type="RefSeq" id="WP_377773685.1">
    <property type="nucleotide sequence ID" value="NZ_JBHUHO010000033.1"/>
</dbReference>
<dbReference type="Pfam" id="PF04464">
    <property type="entry name" value="Glyphos_transf"/>
    <property type="match status" value="1"/>
</dbReference>
<keyword evidence="5" id="KW-0777">Teichoic acid biosynthesis</keyword>
<keyword evidence="8" id="KW-1185">Reference proteome</keyword>
<gene>
    <name evidence="7" type="ORF">ACFSJH_14715</name>
</gene>
<keyword evidence="3" id="KW-1003">Cell membrane</keyword>
<dbReference type="InterPro" id="IPR043148">
    <property type="entry name" value="TagF_C"/>
</dbReference>
<evidence type="ECO:0000256" key="5">
    <source>
        <dbReference type="ARBA" id="ARBA00022944"/>
    </source>
</evidence>
<comment type="subcellular location">
    <subcellularLocation>
        <location evidence="1">Cell membrane</location>
        <topology evidence="1">Peripheral membrane protein</topology>
    </subcellularLocation>
</comment>
<dbReference type="Proteomes" id="UP001597362">
    <property type="component" value="Unassembled WGS sequence"/>
</dbReference>
<dbReference type="EMBL" id="JBHUHO010000033">
    <property type="protein sequence ID" value="MFD2116979.1"/>
    <property type="molecule type" value="Genomic_DNA"/>
</dbReference>
<comment type="similarity">
    <text evidence="2">Belongs to the CDP-glycerol glycerophosphotransferase family.</text>
</comment>
<dbReference type="SUPFAM" id="SSF53756">
    <property type="entry name" value="UDP-Glycosyltransferase/glycogen phosphorylase"/>
    <property type="match status" value="1"/>
</dbReference>
<protein>
    <submittedName>
        <fullName evidence="7">CDP-glycerol glycerophosphotransferase family protein</fullName>
    </submittedName>
</protein>
<evidence type="ECO:0000256" key="1">
    <source>
        <dbReference type="ARBA" id="ARBA00004202"/>
    </source>
</evidence>
<sequence>MKDIVLFGASGLGQEAYAVMHRDYNIISFVDNSELKWQTYFCDKPVWSLEQVVAYENAYIIITSMYALEISKQLAQLGITEFGVYHGSYTGKDGKVNVRIEQFDLNNSVYNQRHKQIGLITSSYSGSNIVALLKLMPEKYKTKYNVNFCHSSEMGYHFFNRYSFLREILENRMLVFDDVSPSRKTEDNFYVQLWHGFPIKGLGYMEKNVMENEKHHQHWLQFDDIASYSSFYNIVMGACMGIPRDKFVTTGMPRNDFLYGTNGREKLEKLLNVNFVDKKIIYLMPTYRQSKLLKQTSGNKNWSNIFGFDSFREADFSEFLKENNIALIIKTHPLEEEEVMPYLNRLGDENIYLLSDQVLLDHRTDLYETLNAADLLITDYSSVYFDYLLLDRPILFTPVDLDEYSESRGFVLEPYEMWTPGPKTMSQSDLQAEIIKLFYNESYYAQERRKLKEMAHVFMDGKSSERVWDRINERMDGEKQAMLGSLSL</sequence>
<evidence type="ECO:0000313" key="8">
    <source>
        <dbReference type="Proteomes" id="UP001597362"/>
    </source>
</evidence>
<evidence type="ECO:0000256" key="2">
    <source>
        <dbReference type="ARBA" id="ARBA00010488"/>
    </source>
</evidence>
<dbReference type="PANTHER" id="PTHR37316:SF3">
    <property type="entry name" value="TEICHOIC ACID GLYCEROL-PHOSPHATE TRANSFERASE"/>
    <property type="match status" value="1"/>
</dbReference>
<reference evidence="8" key="1">
    <citation type="journal article" date="2019" name="Int. J. Syst. Evol. Microbiol.">
        <title>The Global Catalogue of Microorganisms (GCM) 10K type strain sequencing project: providing services to taxonomists for standard genome sequencing and annotation.</title>
        <authorList>
            <consortium name="The Broad Institute Genomics Platform"/>
            <consortium name="The Broad Institute Genome Sequencing Center for Infectious Disease"/>
            <person name="Wu L."/>
            <person name="Ma J."/>
        </authorList>
    </citation>
    <scope>NUCLEOTIDE SEQUENCE [LARGE SCALE GENOMIC DNA]</scope>
    <source>
        <strain evidence="8">GH52</strain>
    </source>
</reference>